<keyword evidence="4 9" id="KW-0732">Signal</keyword>
<dbReference type="EMBL" id="CAJNOR010003764">
    <property type="protein sequence ID" value="CAF1445505.1"/>
    <property type="molecule type" value="Genomic_DNA"/>
</dbReference>
<evidence type="ECO:0000256" key="1">
    <source>
        <dbReference type="ARBA" id="ARBA00004141"/>
    </source>
</evidence>
<keyword evidence="6 8" id="KW-0472">Membrane</keyword>
<dbReference type="Proteomes" id="UP000663828">
    <property type="component" value="Unassembled WGS sequence"/>
</dbReference>
<evidence type="ECO:0000313" key="14">
    <source>
        <dbReference type="Proteomes" id="UP000663852"/>
    </source>
</evidence>
<feature type="domain" description="TM2" evidence="10">
    <location>
        <begin position="110"/>
        <end position="157"/>
    </location>
</feature>
<feature type="transmembrane region" description="Helical" evidence="8">
    <location>
        <begin position="112"/>
        <end position="133"/>
    </location>
</feature>
<dbReference type="AlphaFoldDB" id="A0A813N8A5"/>
<reference evidence="11" key="1">
    <citation type="submission" date="2021-02" db="EMBL/GenBank/DDBJ databases">
        <authorList>
            <person name="Nowell W R."/>
        </authorList>
    </citation>
    <scope>NUCLEOTIDE SEQUENCE</scope>
</reference>
<dbReference type="GO" id="GO:0016020">
    <property type="term" value="C:membrane"/>
    <property type="evidence" value="ECO:0007669"/>
    <property type="project" value="UniProtKB-SubCell"/>
</dbReference>
<dbReference type="PANTHER" id="PTHR21016">
    <property type="entry name" value="BETA-AMYLOID BINDING PROTEIN-RELATED"/>
    <property type="match status" value="1"/>
</dbReference>
<feature type="transmembrane region" description="Helical" evidence="8">
    <location>
        <begin position="140"/>
        <end position="162"/>
    </location>
</feature>
<evidence type="ECO:0000256" key="8">
    <source>
        <dbReference type="SAM" id="Phobius"/>
    </source>
</evidence>
<comment type="subcellular location">
    <subcellularLocation>
        <location evidence="1">Membrane</location>
        <topology evidence="1">Multi-pass membrane protein</topology>
    </subcellularLocation>
</comment>
<organism evidence="11 14">
    <name type="scientific">Adineta ricciae</name>
    <name type="common">Rotifer</name>
    <dbReference type="NCBI Taxonomy" id="249248"/>
    <lineage>
        <taxon>Eukaryota</taxon>
        <taxon>Metazoa</taxon>
        <taxon>Spiralia</taxon>
        <taxon>Gnathifera</taxon>
        <taxon>Rotifera</taxon>
        <taxon>Eurotatoria</taxon>
        <taxon>Bdelloidea</taxon>
        <taxon>Adinetida</taxon>
        <taxon>Adinetidae</taxon>
        <taxon>Adineta</taxon>
    </lineage>
</organism>
<dbReference type="OrthoDB" id="5804096at2759"/>
<evidence type="ECO:0000256" key="6">
    <source>
        <dbReference type="ARBA" id="ARBA00023136"/>
    </source>
</evidence>
<protein>
    <recommendedName>
        <fullName evidence="10">TM2 domain-containing protein</fullName>
    </recommendedName>
</protein>
<comment type="similarity">
    <text evidence="2">Belongs to the TM2 family.</text>
</comment>
<gene>
    <name evidence="11" type="ORF">EDS130_LOCUS1429</name>
    <name evidence="12" type="ORF">XAT740_LOCUS36567</name>
</gene>
<dbReference type="InterPro" id="IPR050932">
    <property type="entry name" value="TM2D1-3-like"/>
</dbReference>
<keyword evidence="5 8" id="KW-1133">Transmembrane helix</keyword>
<keyword evidence="7" id="KW-0325">Glycoprotein</keyword>
<keyword evidence="3 8" id="KW-0812">Transmembrane</keyword>
<feature type="signal peptide" evidence="9">
    <location>
        <begin position="1"/>
        <end position="18"/>
    </location>
</feature>
<dbReference type="Pfam" id="PF05154">
    <property type="entry name" value="TM2"/>
    <property type="match status" value="1"/>
</dbReference>
<feature type="chain" id="PRO_5035596542" description="TM2 domain-containing protein" evidence="9">
    <location>
        <begin position="19"/>
        <end position="199"/>
    </location>
</feature>
<accession>A0A813N8A5</accession>
<evidence type="ECO:0000256" key="9">
    <source>
        <dbReference type="SAM" id="SignalP"/>
    </source>
</evidence>
<keyword evidence="13" id="KW-1185">Reference proteome</keyword>
<evidence type="ECO:0000313" key="11">
    <source>
        <dbReference type="EMBL" id="CAF0735860.1"/>
    </source>
</evidence>
<dbReference type="PANTHER" id="PTHR21016:SF1">
    <property type="entry name" value="TM2 DOMAIN-CONTAINING PROTEIN 1"/>
    <property type="match status" value="1"/>
</dbReference>
<sequence>MLLRILCLCLLIVNPVDLSNIEQEQITRLKCSDLLVGQYRCQHPTIDESTQEPRGCKRYNYTWNDEVKFVDMAPIQCYTAPGIVCDGGVYNDTLDGYVFERNTSCRWTNGKYYRTTLALSLFLGVFGIDRLYLGYYVTGLLKLFTCGFMLVGALVDFLLIALQVLTPADGSHYIIDYYGPRLLWTEFNETRTYLKPQHY</sequence>
<evidence type="ECO:0000256" key="4">
    <source>
        <dbReference type="ARBA" id="ARBA00022729"/>
    </source>
</evidence>
<evidence type="ECO:0000256" key="7">
    <source>
        <dbReference type="ARBA" id="ARBA00023180"/>
    </source>
</evidence>
<dbReference type="Proteomes" id="UP000663852">
    <property type="component" value="Unassembled WGS sequence"/>
</dbReference>
<proteinExistence type="inferred from homology"/>
<name>A0A813N8A5_ADIRI</name>
<evidence type="ECO:0000256" key="3">
    <source>
        <dbReference type="ARBA" id="ARBA00022692"/>
    </source>
</evidence>
<evidence type="ECO:0000313" key="13">
    <source>
        <dbReference type="Proteomes" id="UP000663828"/>
    </source>
</evidence>
<evidence type="ECO:0000259" key="10">
    <source>
        <dbReference type="Pfam" id="PF05154"/>
    </source>
</evidence>
<comment type="caution">
    <text evidence="11">The sequence shown here is derived from an EMBL/GenBank/DDBJ whole genome shotgun (WGS) entry which is preliminary data.</text>
</comment>
<evidence type="ECO:0000313" key="12">
    <source>
        <dbReference type="EMBL" id="CAF1445505.1"/>
    </source>
</evidence>
<dbReference type="InterPro" id="IPR007829">
    <property type="entry name" value="TM2"/>
</dbReference>
<dbReference type="EMBL" id="CAJNOJ010000003">
    <property type="protein sequence ID" value="CAF0735860.1"/>
    <property type="molecule type" value="Genomic_DNA"/>
</dbReference>
<evidence type="ECO:0000256" key="2">
    <source>
        <dbReference type="ARBA" id="ARBA00008284"/>
    </source>
</evidence>
<evidence type="ECO:0000256" key="5">
    <source>
        <dbReference type="ARBA" id="ARBA00022989"/>
    </source>
</evidence>